<evidence type="ECO:0008006" key="3">
    <source>
        <dbReference type="Google" id="ProtNLM"/>
    </source>
</evidence>
<dbReference type="Proteomes" id="UP000054270">
    <property type="component" value="Unassembled WGS sequence"/>
</dbReference>
<name>A0A0D2PP20_HYPSF</name>
<evidence type="ECO:0000313" key="2">
    <source>
        <dbReference type="Proteomes" id="UP000054270"/>
    </source>
</evidence>
<keyword evidence="2" id="KW-1185">Reference proteome</keyword>
<reference evidence="2" key="1">
    <citation type="submission" date="2014-04" db="EMBL/GenBank/DDBJ databases">
        <title>Evolutionary Origins and Diversification of the Mycorrhizal Mutualists.</title>
        <authorList>
            <consortium name="DOE Joint Genome Institute"/>
            <consortium name="Mycorrhizal Genomics Consortium"/>
            <person name="Kohler A."/>
            <person name="Kuo A."/>
            <person name="Nagy L.G."/>
            <person name="Floudas D."/>
            <person name="Copeland A."/>
            <person name="Barry K.W."/>
            <person name="Cichocki N."/>
            <person name="Veneault-Fourrey C."/>
            <person name="LaButti K."/>
            <person name="Lindquist E.A."/>
            <person name="Lipzen A."/>
            <person name="Lundell T."/>
            <person name="Morin E."/>
            <person name="Murat C."/>
            <person name="Riley R."/>
            <person name="Ohm R."/>
            <person name="Sun H."/>
            <person name="Tunlid A."/>
            <person name="Henrissat B."/>
            <person name="Grigoriev I.V."/>
            <person name="Hibbett D.S."/>
            <person name="Martin F."/>
        </authorList>
    </citation>
    <scope>NUCLEOTIDE SEQUENCE [LARGE SCALE GENOMIC DNA]</scope>
    <source>
        <strain evidence="2">FD-334 SS-4</strain>
    </source>
</reference>
<dbReference type="AlphaFoldDB" id="A0A0D2PP20"/>
<dbReference type="EMBL" id="KN817556">
    <property type="protein sequence ID" value="KJA21635.1"/>
    <property type="molecule type" value="Genomic_DNA"/>
</dbReference>
<dbReference type="SUPFAM" id="SSF52047">
    <property type="entry name" value="RNI-like"/>
    <property type="match status" value="1"/>
</dbReference>
<evidence type="ECO:0000313" key="1">
    <source>
        <dbReference type="EMBL" id="KJA21635.1"/>
    </source>
</evidence>
<gene>
    <name evidence="1" type="ORF">HYPSUDRAFT_77695</name>
</gene>
<organism evidence="1 2">
    <name type="scientific">Hypholoma sublateritium (strain FD-334 SS-4)</name>
    <dbReference type="NCBI Taxonomy" id="945553"/>
    <lineage>
        <taxon>Eukaryota</taxon>
        <taxon>Fungi</taxon>
        <taxon>Dikarya</taxon>
        <taxon>Basidiomycota</taxon>
        <taxon>Agaricomycotina</taxon>
        <taxon>Agaricomycetes</taxon>
        <taxon>Agaricomycetidae</taxon>
        <taxon>Agaricales</taxon>
        <taxon>Agaricineae</taxon>
        <taxon>Strophariaceae</taxon>
        <taxon>Hypholoma</taxon>
    </lineage>
</organism>
<accession>A0A0D2PP20</accession>
<protein>
    <recommendedName>
        <fullName evidence="3">F-box domain-containing protein</fullName>
    </recommendedName>
</protein>
<proteinExistence type="predicted"/>
<sequence length="601" mass="68279">MGSSLDAPRRDESKRRKACLTGRTPATEVFSNLDLMENVFRNFYEHSNVDMPSPVACLRLAMLVSKGFFVPARNILWRSIHSLSPVLRILSNHSEYPESQSLGPLELTNVHASTSARKPPTRLLRADSYCRNIRKIQQCQAEPEEGWMNEPRTLAPHVSSFLEENPSRILFPGLRHLDISLRYICDENLPFIMLAISPQLSTVALSNIRTHHQEWIITFLSSIHPESLSSLSLDGNLTFLRHLPVFPNLTGLSIVIEDMSHASLVLASISCITTLRKLSVIFDSHTLKETMNGLQNKKPLSLGTTKFWQGLHCLTLKGSMGKLSTLLGALKSLGSLSKLSLQVSVSKWSEIDHGPPLMIHEQFFKGLKKHSASEVETFSLKVMHGIPWTLFDRALQGSWESLKHLELDLARVDVECDWTEGYRRDGIYGYDWLLKRRWPNLKTLKFYVGIWSGADGHEKSDVHLTPLDLPHITRACPELDALQLGFSFPLQRCILDEMDATLNDTDNIDHVLTHGLKSLQIQILPGYERPWASEPPLESEEFQERYGAVFMPYIRCVFPALDLRNLTFAKSFYKSYVPSSTFVYDWLEEVRVRAAKMDSSH</sequence>